<dbReference type="PROSITE" id="PS51257">
    <property type="entry name" value="PROKAR_LIPOPROTEIN"/>
    <property type="match status" value="1"/>
</dbReference>
<sequence length="555" mass="61077">MKKNIIKGITLLAIPALILGACKKIDVTDGVVEIFNITDSRTNVTFQFVDAVTGEKLDMNGNEDIQIRLGGQNAEDVTDNFGNKNFGSEYGLLSLAIPGYLTPSESNIVEFTLHATANGYLPSSTDIVLFDEGLKSITIPMISTSNAPQDVRLTTDVLSGVSSAGELNANYTLSPGLSNSGTTAEVNILAGTKLMDKNGIGVTGNVDVELAYFDPNGKSTFTSLPGDLTRAPISSGGYVRFNTIGAISLDMFAGTKEVKNFDTPIQMTMSIPSGSQKMDGTDIVAGDNLGIYSYDEENSEWTLESTETVSYNTSTGLLEVTFPMSHLSTWQVAEGEKEPGNLSFNNVTFTANCQDYFLNTTNIEISFWYGMSGHYFPWGYKEVARFSFDSPMKIKTGKTSGPWHWNLFYKWNRKSDTTDVIWGEADYGKNITVDLPESWCVYDIEKFKIKLSTYCPDTPNRLSRPSIPVYAVEEGKFFVPGSEKLLGYMKQGELETSTAVLEKGKKYTLYTIYQFKLVFLTGSLDNFDFGSRLVDGKDIDLSRPLTQKECAYLKG</sequence>
<evidence type="ECO:0008006" key="3">
    <source>
        <dbReference type="Google" id="ProtNLM"/>
    </source>
</evidence>
<dbReference type="OrthoDB" id="973569at2"/>
<dbReference type="Proteomes" id="UP000236454">
    <property type="component" value="Unassembled WGS sequence"/>
</dbReference>
<protein>
    <recommendedName>
        <fullName evidence="3">Fimbrillin-like</fullName>
    </recommendedName>
</protein>
<accession>A0A1I7AE64</accession>
<keyword evidence="2" id="KW-1185">Reference proteome</keyword>
<evidence type="ECO:0000313" key="1">
    <source>
        <dbReference type="EMBL" id="SFT73130.1"/>
    </source>
</evidence>
<gene>
    <name evidence="1" type="ORF">SAMN05216474_1989</name>
</gene>
<dbReference type="EMBL" id="FPAS01000003">
    <property type="protein sequence ID" value="SFT73130.1"/>
    <property type="molecule type" value="Genomic_DNA"/>
</dbReference>
<proteinExistence type="predicted"/>
<dbReference type="AlphaFoldDB" id="A0A1I7AE64"/>
<dbReference type="RefSeq" id="WP_090248982.1">
    <property type="nucleotide sequence ID" value="NZ_FPAS01000003.1"/>
</dbReference>
<evidence type="ECO:0000313" key="2">
    <source>
        <dbReference type="Proteomes" id="UP000236454"/>
    </source>
</evidence>
<dbReference type="STRING" id="477690.SAMN05216474_1989"/>
<name>A0A1I7AE64_9FLAO</name>
<reference evidence="1 2" key="1">
    <citation type="submission" date="2016-10" db="EMBL/GenBank/DDBJ databases">
        <authorList>
            <person name="de Groot N.N."/>
        </authorList>
    </citation>
    <scope>NUCLEOTIDE SEQUENCE [LARGE SCALE GENOMIC DNA]</scope>
    <source>
        <strain evidence="1 2">CGMCC 1.7005</strain>
    </source>
</reference>
<organism evidence="1 2">
    <name type="scientific">Lishizhenia tianjinensis</name>
    <dbReference type="NCBI Taxonomy" id="477690"/>
    <lineage>
        <taxon>Bacteria</taxon>
        <taxon>Pseudomonadati</taxon>
        <taxon>Bacteroidota</taxon>
        <taxon>Flavobacteriia</taxon>
        <taxon>Flavobacteriales</taxon>
        <taxon>Crocinitomicaceae</taxon>
        <taxon>Lishizhenia</taxon>
    </lineage>
</organism>